<dbReference type="PROSITE" id="PS50056">
    <property type="entry name" value="TYR_PHOSPHATASE_2"/>
    <property type="match status" value="1"/>
</dbReference>
<dbReference type="EMBL" id="JACDQQ010001846">
    <property type="protein sequence ID" value="MBA0087135.1"/>
    <property type="molecule type" value="Genomic_DNA"/>
</dbReference>
<keyword evidence="3" id="KW-1185">Reference proteome</keyword>
<dbReference type="Gene3D" id="3.90.190.10">
    <property type="entry name" value="Protein tyrosine phosphatase superfamily"/>
    <property type="match status" value="1"/>
</dbReference>
<accession>A0A7V8SY85</accession>
<dbReference type="InterPro" id="IPR055214">
    <property type="entry name" value="PTP-NADK"/>
</dbReference>
<feature type="domain" description="Tyrosine specific protein phosphatases" evidence="1">
    <location>
        <begin position="90"/>
        <end position="124"/>
    </location>
</feature>
<organism evidence="2 3">
    <name type="scientific">Candidatus Acidiferrum panamense</name>
    <dbReference type="NCBI Taxonomy" id="2741543"/>
    <lineage>
        <taxon>Bacteria</taxon>
        <taxon>Pseudomonadati</taxon>
        <taxon>Acidobacteriota</taxon>
        <taxon>Terriglobia</taxon>
        <taxon>Candidatus Acidiferrales</taxon>
        <taxon>Candidatus Acidiferrum</taxon>
    </lineage>
</organism>
<dbReference type="PANTHER" id="PTHR23339">
    <property type="entry name" value="TYROSINE SPECIFIC PROTEIN PHOSPHATASE AND DUAL SPECIFICITY PROTEIN PHOSPHATASE"/>
    <property type="match status" value="1"/>
</dbReference>
<dbReference type="InterPro" id="IPR016130">
    <property type="entry name" value="Tyr_Pase_AS"/>
</dbReference>
<dbReference type="InterPro" id="IPR029021">
    <property type="entry name" value="Prot-tyrosine_phosphatase-like"/>
</dbReference>
<dbReference type="InterPro" id="IPR000387">
    <property type="entry name" value="Tyr_Pase_dom"/>
</dbReference>
<evidence type="ECO:0000313" key="2">
    <source>
        <dbReference type="EMBL" id="MBA0087135.1"/>
    </source>
</evidence>
<evidence type="ECO:0000259" key="1">
    <source>
        <dbReference type="PROSITE" id="PS50056"/>
    </source>
</evidence>
<protein>
    <submittedName>
        <fullName evidence="2">Tyrosine-protein phosphatase</fullName>
    </submittedName>
</protein>
<dbReference type="InterPro" id="IPR050561">
    <property type="entry name" value="PTP"/>
</dbReference>
<dbReference type="AlphaFoldDB" id="A0A7V8SY85"/>
<comment type="caution">
    <text evidence="2">The sequence shown here is derived from an EMBL/GenBank/DDBJ whole genome shotgun (WGS) entry which is preliminary data.</text>
</comment>
<gene>
    <name evidence="2" type="ORF">HRJ53_19295</name>
</gene>
<reference evidence="2" key="1">
    <citation type="submission" date="2020-06" db="EMBL/GenBank/DDBJ databases">
        <title>Legume-microbial interactions unlock mineral nutrients during tropical forest succession.</title>
        <authorList>
            <person name="Epihov D.Z."/>
        </authorList>
    </citation>
    <scope>NUCLEOTIDE SEQUENCE [LARGE SCALE GENOMIC DNA]</scope>
    <source>
        <strain evidence="2">Pan2503</strain>
    </source>
</reference>
<sequence length="171" mass="19621">MATELAYGEKLRIAGIHNAGKINDLLYRGAQPKQAGLGELKKLGITTIVDLRRDHPQKADWERRETAALGMRFVYIPVSGWEPPSDEQVAQFLALFREDPKRKVFVHCRFGDDRTGTFVAAYRIAVDRWTPKQAIGEMYFFGFNGFWHPAMKKFIEQFPEHLRSASHRSSP</sequence>
<evidence type="ECO:0000313" key="3">
    <source>
        <dbReference type="Proteomes" id="UP000567293"/>
    </source>
</evidence>
<dbReference type="PROSITE" id="PS00383">
    <property type="entry name" value="TYR_PHOSPHATASE_1"/>
    <property type="match status" value="1"/>
</dbReference>
<dbReference type="Pfam" id="PF22741">
    <property type="entry name" value="PTP-NADK"/>
    <property type="match status" value="1"/>
</dbReference>
<dbReference type="SUPFAM" id="SSF52799">
    <property type="entry name" value="(Phosphotyrosine protein) phosphatases II"/>
    <property type="match status" value="1"/>
</dbReference>
<dbReference type="Proteomes" id="UP000567293">
    <property type="component" value="Unassembled WGS sequence"/>
</dbReference>
<proteinExistence type="predicted"/>
<name>A0A7V8SY85_9BACT</name>